<dbReference type="AlphaFoldDB" id="A0A6A6QLN8"/>
<evidence type="ECO:0000313" key="3">
    <source>
        <dbReference type="EMBL" id="KAF2493398.1"/>
    </source>
</evidence>
<evidence type="ECO:0000256" key="1">
    <source>
        <dbReference type="SAM" id="MobiDB-lite"/>
    </source>
</evidence>
<dbReference type="InterPro" id="IPR040841">
    <property type="entry name" value="Luciferase_dom"/>
</dbReference>
<proteinExistence type="predicted"/>
<dbReference type="Pfam" id="PF17648">
    <property type="entry name" value="Luciferase"/>
    <property type="match status" value="1"/>
</dbReference>
<dbReference type="PANTHER" id="PTHR38695:SF1">
    <property type="entry name" value="AMINO ACID PERMEASE_ SLC12A DOMAIN-CONTAINING PROTEIN"/>
    <property type="match status" value="1"/>
</dbReference>
<dbReference type="OrthoDB" id="5358398at2759"/>
<sequence length="242" mass="26766">MADHLLPLARRAAENKTAIAVGGAAALLLLVTGDYWQWKSLGTGGTPPTIQGYGRMRKMGIWRLFYGDDLKDASPLSKEGPTYLDGPVPKREGGRAKGSRWTMPQRQIAEPITPKALERLTTLMHRLSALHPEILSYGVSKTEGGTGHAIYANPDLPTVNPDAHKIRYEMAHVHPSENSLHVYVSPKDAREVVEAEWGERFPVSWIAPASWIMVYAPRNEEEVDVVERIVRAAVGWNTGVKI</sequence>
<protein>
    <recommendedName>
        <fullName evidence="2">Luciferase domain-containing protein</fullName>
    </recommendedName>
</protein>
<name>A0A6A6QLN8_9PEZI</name>
<dbReference type="Proteomes" id="UP000799750">
    <property type="component" value="Unassembled WGS sequence"/>
</dbReference>
<keyword evidence="4" id="KW-1185">Reference proteome</keyword>
<accession>A0A6A6QLN8</accession>
<feature type="domain" description="Luciferase" evidence="2">
    <location>
        <begin position="168"/>
        <end position="233"/>
    </location>
</feature>
<evidence type="ECO:0000259" key="2">
    <source>
        <dbReference type="Pfam" id="PF17648"/>
    </source>
</evidence>
<evidence type="ECO:0000313" key="4">
    <source>
        <dbReference type="Proteomes" id="UP000799750"/>
    </source>
</evidence>
<dbReference type="EMBL" id="MU004192">
    <property type="protein sequence ID" value="KAF2493398.1"/>
    <property type="molecule type" value="Genomic_DNA"/>
</dbReference>
<feature type="region of interest" description="Disordered" evidence="1">
    <location>
        <begin position="77"/>
        <end position="103"/>
    </location>
</feature>
<dbReference type="InterPro" id="IPR048273">
    <property type="entry name" value="Luciferase"/>
</dbReference>
<dbReference type="PANTHER" id="PTHR38695">
    <property type="entry name" value="AMINO ACID PERMEASE_ SLC12A DOMAIN-CONTAINING PROTEIN"/>
    <property type="match status" value="1"/>
</dbReference>
<organism evidence="3 4">
    <name type="scientific">Lophium mytilinum</name>
    <dbReference type="NCBI Taxonomy" id="390894"/>
    <lineage>
        <taxon>Eukaryota</taxon>
        <taxon>Fungi</taxon>
        <taxon>Dikarya</taxon>
        <taxon>Ascomycota</taxon>
        <taxon>Pezizomycotina</taxon>
        <taxon>Dothideomycetes</taxon>
        <taxon>Pleosporomycetidae</taxon>
        <taxon>Mytilinidiales</taxon>
        <taxon>Mytilinidiaceae</taxon>
        <taxon>Lophium</taxon>
    </lineage>
</organism>
<gene>
    <name evidence="3" type="ORF">BU16DRAFT_489950</name>
</gene>
<reference evidence="3" key="1">
    <citation type="journal article" date="2020" name="Stud. Mycol.">
        <title>101 Dothideomycetes genomes: a test case for predicting lifestyles and emergence of pathogens.</title>
        <authorList>
            <person name="Haridas S."/>
            <person name="Albert R."/>
            <person name="Binder M."/>
            <person name="Bloem J."/>
            <person name="Labutti K."/>
            <person name="Salamov A."/>
            <person name="Andreopoulos B."/>
            <person name="Baker S."/>
            <person name="Barry K."/>
            <person name="Bills G."/>
            <person name="Bluhm B."/>
            <person name="Cannon C."/>
            <person name="Castanera R."/>
            <person name="Culley D."/>
            <person name="Daum C."/>
            <person name="Ezra D."/>
            <person name="Gonzalez J."/>
            <person name="Henrissat B."/>
            <person name="Kuo A."/>
            <person name="Liang C."/>
            <person name="Lipzen A."/>
            <person name="Lutzoni F."/>
            <person name="Magnuson J."/>
            <person name="Mondo S."/>
            <person name="Nolan M."/>
            <person name="Ohm R."/>
            <person name="Pangilinan J."/>
            <person name="Park H.-J."/>
            <person name="Ramirez L."/>
            <person name="Alfaro M."/>
            <person name="Sun H."/>
            <person name="Tritt A."/>
            <person name="Yoshinaga Y."/>
            <person name="Zwiers L.-H."/>
            <person name="Turgeon B."/>
            <person name="Goodwin S."/>
            <person name="Spatafora J."/>
            <person name="Crous P."/>
            <person name="Grigoriev I."/>
        </authorList>
    </citation>
    <scope>NUCLEOTIDE SEQUENCE</scope>
    <source>
        <strain evidence="3">CBS 269.34</strain>
    </source>
</reference>